<dbReference type="InterPro" id="IPR011011">
    <property type="entry name" value="Znf_FYVE_PHD"/>
</dbReference>
<dbReference type="Gene3D" id="1.20.1280.50">
    <property type="match status" value="1"/>
</dbReference>
<evidence type="ECO:0000256" key="3">
    <source>
        <dbReference type="ARBA" id="ARBA00022833"/>
    </source>
</evidence>
<dbReference type="SMART" id="SM00064">
    <property type="entry name" value="FYVE"/>
    <property type="match status" value="1"/>
</dbReference>
<dbReference type="PANTHER" id="PTHR23164">
    <property type="entry name" value="EARLY ENDOSOME ANTIGEN 1"/>
    <property type="match status" value="1"/>
</dbReference>
<dbReference type="InterPro" id="IPR017455">
    <property type="entry name" value="Znf_FYVE-rel"/>
</dbReference>
<dbReference type="PROSITE" id="PS50178">
    <property type="entry name" value="ZF_FYVE"/>
    <property type="match status" value="1"/>
</dbReference>
<gene>
    <name evidence="7" type="ORF">TCIL3000_7_3050</name>
</gene>
<name>G0UQ30_TRYCI</name>
<dbReference type="SUPFAM" id="SSF81383">
    <property type="entry name" value="F-box domain"/>
    <property type="match status" value="1"/>
</dbReference>
<evidence type="ECO:0000256" key="4">
    <source>
        <dbReference type="PROSITE-ProRule" id="PRU00091"/>
    </source>
</evidence>
<feature type="domain" description="F-box" evidence="6">
    <location>
        <begin position="265"/>
        <end position="311"/>
    </location>
</feature>
<evidence type="ECO:0000259" key="6">
    <source>
        <dbReference type="PROSITE" id="PS50181"/>
    </source>
</evidence>
<reference evidence="7" key="1">
    <citation type="journal article" date="2012" name="Proc. Natl. Acad. Sci. U.S.A.">
        <title>Antigenic diversity is generated by distinct evolutionary mechanisms in African trypanosome species.</title>
        <authorList>
            <person name="Jackson A.P."/>
            <person name="Berry A."/>
            <person name="Aslett M."/>
            <person name="Allison H.C."/>
            <person name="Burton P."/>
            <person name="Vavrova-Anderson J."/>
            <person name="Brown R."/>
            <person name="Browne H."/>
            <person name="Corton N."/>
            <person name="Hauser H."/>
            <person name="Gamble J."/>
            <person name="Gilderthorp R."/>
            <person name="Marcello L."/>
            <person name="McQuillan J."/>
            <person name="Otto T.D."/>
            <person name="Quail M.A."/>
            <person name="Sanders M.J."/>
            <person name="van Tonder A."/>
            <person name="Ginger M.L."/>
            <person name="Field M.C."/>
            <person name="Barry J.D."/>
            <person name="Hertz-Fowler C."/>
            <person name="Berriman M."/>
        </authorList>
    </citation>
    <scope>NUCLEOTIDE SEQUENCE</scope>
    <source>
        <strain evidence="7">IL3000</strain>
    </source>
</reference>
<dbReference type="InterPro" id="IPR027417">
    <property type="entry name" value="P-loop_NTPase"/>
</dbReference>
<dbReference type="EMBL" id="HE575320">
    <property type="protein sequence ID" value="CCC91491.1"/>
    <property type="molecule type" value="Genomic_DNA"/>
</dbReference>
<accession>G0UQ30</accession>
<dbReference type="PANTHER" id="PTHR23164:SF29">
    <property type="entry name" value="E3 UBIQUITIN-PROTEIN LIGASE PIB1"/>
    <property type="match status" value="1"/>
</dbReference>
<dbReference type="InterPro" id="IPR036047">
    <property type="entry name" value="F-box-like_dom_sf"/>
</dbReference>
<keyword evidence="1" id="KW-0479">Metal-binding</keyword>
<sequence length="633" mass="70514">MVKGASSIIFFFRSPLLKVFLGSTAGRKKRNRHLSNTGRIAAACALLAGYARQDLMDHIDITEVRELGGEVSLKTLNISIPFTSSSSPRNDSDGGTNGDSKTIGLSTSATTWLTKPVLDPWRICLCPIKRWVPDMQVTNCMAHECNVAFTMFNRRHHCRLCGRIFCFACCSNTVRVPSGPHLAASHYAGADNARGVDRMPLPNGEAVAREAGGRDDSLDQNKQNQPQQVDYTTMTAYRICTSCHYEIQLVIPRRDCNGEVRRKCRGELKMLQRLLLVRIVSYLSMEDLLKVSLVSSDFYFVSRDNVIWYRYNMTRCVREEEVQRMLTMTVESPNSTRKWRSTGKITRELSFNTDFDSITSADAAKPAISLHARYNFTQFLDFTRRREATRCKGLSCFSVSTRTLLSSPIKIALIGPSGVGKTMLMREWVQGGRPDTDGTSYEASVPAVPFNRFEEVVHLSGGLTADARLQVFDISGHPCFEELCRFICARCHIVVLCYDPRRRSSFVEAQEMMAKVDSALGAQPVVVCGISPPVSRNRGAVEFEVTKEEARAASTRERGSVQCSWAKSEVLFESVVQCLLDRIALGTSALPFSPSVRSSGEYVTHEEPLANRTVAQELLQITVCPSAIDILLN</sequence>
<dbReference type="Pfam" id="PF01363">
    <property type="entry name" value="FYVE"/>
    <property type="match status" value="1"/>
</dbReference>
<keyword evidence="3" id="KW-0862">Zinc</keyword>
<organism evidence="7">
    <name type="scientific">Trypanosoma congolense (strain IL3000)</name>
    <dbReference type="NCBI Taxonomy" id="1068625"/>
    <lineage>
        <taxon>Eukaryota</taxon>
        <taxon>Discoba</taxon>
        <taxon>Euglenozoa</taxon>
        <taxon>Kinetoplastea</taxon>
        <taxon>Metakinetoplastina</taxon>
        <taxon>Trypanosomatida</taxon>
        <taxon>Trypanosomatidae</taxon>
        <taxon>Trypanosoma</taxon>
        <taxon>Nannomonas</taxon>
    </lineage>
</organism>
<dbReference type="AlphaFoldDB" id="G0UQ30"/>
<evidence type="ECO:0000259" key="5">
    <source>
        <dbReference type="PROSITE" id="PS50178"/>
    </source>
</evidence>
<dbReference type="VEuPathDB" id="TriTrypDB:TcIL3000_7_3050"/>
<dbReference type="Pfam" id="PF12937">
    <property type="entry name" value="F-box-like"/>
    <property type="match status" value="1"/>
</dbReference>
<dbReference type="Pfam" id="PF08477">
    <property type="entry name" value="Roc"/>
    <property type="match status" value="1"/>
</dbReference>
<dbReference type="SUPFAM" id="SSF52540">
    <property type="entry name" value="P-loop containing nucleoside triphosphate hydrolases"/>
    <property type="match status" value="1"/>
</dbReference>
<evidence type="ECO:0000256" key="2">
    <source>
        <dbReference type="ARBA" id="ARBA00022771"/>
    </source>
</evidence>
<proteinExistence type="predicted"/>
<dbReference type="SUPFAM" id="SSF57903">
    <property type="entry name" value="FYVE/PHD zinc finger"/>
    <property type="match status" value="1"/>
</dbReference>
<dbReference type="InterPro" id="IPR001810">
    <property type="entry name" value="F-box_dom"/>
</dbReference>
<evidence type="ECO:0000313" key="7">
    <source>
        <dbReference type="EMBL" id="CCC91491.1"/>
    </source>
</evidence>
<evidence type="ECO:0000256" key="1">
    <source>
        <dbReference type="ARBA" id="ARBA00022723"/>
    </source>
</evidence>
<dbReference type="PROSITE" id="PS50181">
    <property type="entry name" value="FBOX"/>
    <property type="match status" value="1"/>
</dbReference>
<dbReference type="InterPro" id="IPR000306">
    <property type="entry name" value="Znf_FYVE"/>
</dbReference>
<dbReference type="PROSITE" id="PS51419">
    <property type="entry name" value="RAB"/>
    <property type="match status" value="1"/>
</dbReference>
<dbReference type="Gene3D" id="3.30.40.10">
    <property type="entry name" value="Zinc/RING finger domain, C3HC4 (zinc finger)"/>
    <property type="match status" value="1"/>
</dbReference>
<protein>
    <submittedName>
        <fullName evidence="7">Uncharacterized protein</fullName>
    </submittedName>
</protein>
<keyword evidence="2 4" id="KW-0863">Zinc-finger</keyword>
<dbReference type="GO" id="GO:0008270">
    <property type="term" value="F:zinc ion binding"/>
    <property type="evidence" value="ECO:0007669"/>
    <property type="project" value="UniProtKB-KW"/>
</dbReference>
<dbReference type="InterPro" id="IPR013083">
    <property type="entry name" value="Znf_RING/FYVE/PHD"/>
</dbReference>
<dbReference type="Gene3D" id="3.40.50.300">
    <property type="entry name" value="P-loop containing nucleotide triphosphate hydrolases"/>
    <property type="match status" value="1"/>
</dbReference>
<feature type="domain" description="FYVE-type" evidence="5">
    <location>
        <begin position="145"/>
        <end position="248"/>
    </location>
</feature>